<feature type="domain" description="Disease resistance protein winged helix" evidence="10">
    <location>
        <begin position="431"/>
        <end position="498"/>
    </location>
</feature>
<evidence type="ECO:0000256" key="2">
    <source>
        <dbReference type="ARBA" id="ARBA00022737"/>
    </source>
</evidence>
<dbReference type="SUPFAM" id="SSF52047">
    <property type="entry name" value="RNI-like"/>
    <property type="match status" value="1"/>
</dbReference>
<evidence type="ECO:0000259" key="11">
    <source>
        <dbReference type="Pfam" id="PF25019"/>
    </source>
</evidence>
<dbReference type="PANTHER" id="PTHR36766:SF61">
    <property type="entry name" value="NB-ARC DOMAIN DISEASE RESISTANCE PROTEIN"/>
    <property type="match status" value="1"/>
</dbReference>
<evidence type="ECO:0000256" key="3">
    <source>
        <dbReference type="ARBA" id="ARBA00022741"/>
    </source>
</evidence>
<dbReference type="InterPro" id="IPR056789">
    <property type="entry name" value="LRR_R13L1-DRL21"/>
</dbReference>
<dbReference type="Gene3D" id="3.80.10.10">
    <property type="entry name" value="Ribonuclease Inhibitor"/>
    <property type="match status" value="2"/>
</dbReference>
<sequence length="1065" mass="121327">MEPVSLVILISSIARLIPLLVKGILWLRAFKDDLEKLLRTLRIIQDILTNMDEEQLDLDVMQNWIKDLKDAAYDAEDLVDRLATEAYLRQDQVSLPRGMDFRKIRSQFNTKKLNERFDHIRKNAKFIRCVVPTEGGWTSIPVRPDMSTEGGRTSISFPPDMSTIVGREDDKEKIVDMLLDSNYDTEVGIPVIRIVGMTGMGKTTLAQLVYLDARVVKRFKENRIWVCVTVNFDLSRILRDIMMRSNPNINHTNSSLNQLCEDFQKFVRGKCFLLVLDDVWTDHDEEWKRLLDLLREGAKQSRVLATSQKTEVCHVQYMQITHNLNFLSYDDCWSLFQRTAFGQDDCPSQLVESGTRIVRKCQNLALAVKAMGSFLGRNLDPKKWRRISELDIWEAEKGEPKSTSPSIFPALKVSYNHLPSHLKPLFCYCSIFPKGYSFDKKELVQLWIAEDLIQFQGQKRMEEIAGEYFNELLTRSFFQSPDVDRKRYRMHDLFHNLAQSISGPYSCLVKEDNTQYDFSEQTRHVSLMCRNVEKPVLDMIDKSKKVRTLLLPSNYLTDFGQALDKRFGRMKYIRVLDLSSSTILDVPNSIQELKLLRYLNLSKTEIRSLPAFLCKLHNLQTLLLLGCVFLLKLPKNIAKLINLRHLELDEVFWYKTTKLPPNIGSLTSLQNLHAFPVWCGDGYGIKELKGMAKLTGSLRISNLENAVNAGEAKLNEKESLDKLVLEWSSRIASALDEAAEVKVLEDLRPHSDLKELHISNFWGTTFPLWMTDGQLQNLVTVSLKYCERCKALSLGALPHLQKLNIKGMQELEELKQSGEYPSLASLKIKIGGCKLLRALPAPESCQQLQHLLLDECEDGTLVGTIPKTSSLNSLVISNISNAVSFPKWPHLPGLKALHILHCKDLVYFSQEASPFPSLTSLKFLSIRWCSQLVTLPYKGLPKSLECLTLGSCHNLQSLGPDDVLKSLTSLKDLYIKDCPKLPSLPKEGVSISLQHLVIQGCPILVERCTEDDGGGPDWGKIKDITDREIGSTEVSSSLDLSNQIQDHPKASSTRWHHPFVKYWKG</sequence>
<dbReference type="EMBL" id="CP126662">
    <property type="protein sequence ID" value="WKA04738.1"/>
    <property type="molecule type" value="Genomic_DNA"/>
</dbReference>
<feature type="region of interest" description="Disordered" evidence="7">
    <location>
        <begin position="141"/>
        <end position="161"/>
    </location>
</feature>
<accession>A0ABY9DCF8</accession>
<dbReference type="Gene3D" id="1.20.5.4130">
    <property type="match status" value="1"/>
</dbReference>
<keyword evidence="5" id="KW-0067">ATP-binding</keyword>
<dbReference type="InterPro" id="IPR041118">
    <property type="entry name" value="Rx_N"/>
</dbReference>
<dbReference type="Proteomes" id="UP001227230">
    <property type="component" value="Chromosome 15"/>
</dbReference>
<dbReference type="Pfam" id="PF18052">
    <property type="entry name" value="Rx_N"/>
    <property type="match status" value="1"/>
</dbReference>
<dbReference type="Pfam" id="PF00931">
    <property type="entry name" value="NB-ARC"/>
    <property type="match status" value="1"/>
</dbReference>
<evidence type="ECO:0000256" key="1">
    <source>
        <dbReference type="ARBA" id="ARBA00022614"/>
    </source>
</evidence>
<dbReference type="Gene3D" id="1.10.8.430">
    <property type="entry name" value="Helical domain of apoptotic protease-activating factors"/>
    <property type="match status" value="1"/>
</dbReference>
<feature type="domain" description="Disease resistance N-terminal" evidence="9">
    <location>
        <begin position="12"/>
        <end position="91"/>
    </location>
</feature>
<protein>
    <recommendedName>
        <fullName evidence="14">Disease resistance RPP13-like protein 1</fullName>
    </recommendedName>
</protein>
<dbReference type="Gene3D" id="3.40.50.300">
    <property type="entry name" value="P-loop containing nucleotide triphosphate hydrolases"/>
    <property type="match status" value="1"/>
</dbReference>
<dbReference type="SUPFAM" id="SSF52540">
    <property type="entry name" value="P-loop containing nucleoside triphosphate hydrolases"/>
    <property type="match status" value="1"/>
</dbReference>
<keyword evidence="1" id="KW-0433">Leucine-rich repeat</keyword>
<evidence type="ECO:0000256" key="7">
    <source>
        <dbReference type="SAM" id="MobiDB-lite"/>
    </source>
</evidence>
<dbReference type="InterPro" id="IPR036388">
    <property type="entry name" value="WH-like_DNA-bd_sf"/>
</dbReference>
<dbReference type="PANTHER" id="PTHR36766">
    <property type="entry name" value="PLANT BROAD-SPECTRUM MILDEW RESISTANCE PROTEIN RPW8"/>
    <property type="match status" value="1"/>
</dbReference>
<feature type="domain" description="NB-ARC" evidence="8">
    <location>
        <begin position="168"/>
        <end position="345"/>
    </location>
</feature>
<evidence type="ECO:0008006" key="14">
    <source>
        <dbReference type="Google" id="ProtNLM"/>
    </source>
</evidence>
<reference evidence="12 13" key="1">
    <citation type="journal article" date="2023" name="Hortic Res">
        <title>The complete reference genome for grapevine (Vitis vinifera L.) genetics and breeding.</title>
        <authorList>
            <person name="Shi X."/>
            <person name="Cao S."/>
            <person name="Wang X."/>
            <person name="Huang S."/>
            <person name="Wang Y."/>
            <person name="Liu Z."/>
            <person name="Liu W."/>
            <person name="Leng X."/>
            <person name="Peng Y."/>
            <person name="Wang N."/>
            <person name="Wang Y."/>
            <person name="Ma Z."/>
            <person name="Xu X."/>
            <person name="Zhang F."/>
            <person name="Xue H."/>
            <person name="Zhong H."/>
            <person name="Wang Y."/>
            <person name="Zhang K."/>
            <person name="Velt A."/>
            <person name="Avia K."/>
            <person name="Holtgrawe D."/>
            <person name="Grimplet J."/>
            <person name="Matus J.T."/>
            <person name="Ware D."/>
            <person name="Wu X."/>
            <person name="Wang H."/>
            <person name="Liu C."/>
            <person name="Fang Y."/>
            <person name="Rustenholz C."/>
            <person name="Cheng Z."/>
            <person name="Xiao H."/>
            <person name="Zhou Y."/>
        </authorList>
    </citation>
    <scope>NUCLEOTIDE SEQUENCE [LARGE SCALE GENOMIC DNA]</scope>
    <source>
        <strain evidence="13">cv. Pinot noir / PN40024</strain>
        <tissue evidence="12">Leaf</tissue>
    </source>
</reference>
<dbReference type="Pfam" id="PF23559">
    <property type="entry name" value="WHD_DRP"/>
    <property type="match status" value="1"/>
</dbReference>
<keyword evidence="2" id="KW-0677">Repeat</keyword>
<evidence type="ECO:0000259" key="9">
    <source>
        <dbReference type="Pfam" id="PF18052"/>
    </source>
</evidence>
<dbReference type="SUPFAM" id="SSF52058">
    <property type="entry name" value="L domain-like"/>
    <property type="match status" value="1"/>
</dbReference>
<dbReference type="InterPro" id="IPR027417">
    <property type="entry name" value="P-loop_NTPase"/>
</dbReference>
<evidence type="ECO:0000256" key="4">
    <source>
        <dbReference type="ARBA" id="ARBA00022821"/>
    </source>
</evidence>
<organism evidence="12 13">
    <name type="scientific">Vitis vinifera</name>
    <name type="common">Grape</name>
    <dbReference type="NCBI Taxonomy" id="29760"/>
    <lineage>
        <taxon>Eukaryota</taxon>
        <taxon>Viridiplantae</taxon>
        <taxon>Streptophyta</taxon>
        <taxon>Embryophyta</taxon>
        <taxon>Tracheophyta</taxon>
        <taxon>Spermatophyta</taxon>
        <taxon>Magnoliopsida</taxon>
        <taxon>eudicotyledons</taxon>
        <taxon>Gunneridae</taxon>
        <taxon>Pentapetalae</taxon>
        <taxon>rosids</taxon>
        <taxon>Vitales</taxon>
        <taxon>Vitaceae</taxon>
        <taxon>Viteae</taxon>
        <taxon>Vitis</taxon>
    </lineage>
</organism>
<dbReference type="Pfam" id="PF25019">
    <property type="entry name" value="LRR_R13L1-DRL21"/>
    <property type="match status" value="1"/>
</dbReference>
<dbReference type="InterPro" id="IPR058922">
    <property type="entry name" value="WHD_DRP"/>
</dbReference>
<dbReference type="Gene3D" id="1.10.10.10">
    <property type="entry name" value="Winged helix-like DNA-binding domain superfamily/Winged helix DNA-binding domain"/>
    <property type="match status" value="1"/>
</dbReference>
<gene>
    <name evidence="12" type="ORF">VitviT2T_022747</name>
</gene>
<evidence type="ECO:0000313" key="12">
    <source>
        <dbReference type="EMBL" id="WKA04738.1"/>
    </source>
</evidence>
<evidence type="ECO:0000313" key="13">
    <source>
        <dbReference type="Proteomes" id="UP001227230"/>
    </source>
</evidence>
<dbReference type="InterPro" id="IPR042197">
    <property type="entry name" value="Apaf_helical"/>
</dbReference>
<keyword evidence="6" id="KW-0175">Coiled coil</keyword>
<evidence type="ECO:0000256" key="5">
    <source>
        <dbReference type="ARBA" id="ARBA00022840"/>
    </source>
</evidence>
<feature type="domain" description="R13L1/DRL21-like LRR repeat region" evidence="11">
    <location>
        <begin position="685"/>
        <end position="808"/>
    </location>
</feature>
<evidence type="ECO:0000259" key="8">
    <source>
        <dbReference type="Pfam" id="PF00931"/>
    </source>
</evidence>
<dbReference type="InterPro" id="IPR032675">
    <property type="entry name" value="LRR_dom_sf"/>
</dbReference>
<evidence type="ECO:0000259" key="10">
    <source>
        <dbReference type="Pfam" id="PF23559"/>
    </source>
</evidence>
<name>A0ABY9DCF8_VITVI</name>
<keyword evidence="4" id="KW-0611">Plant defense</keyword>
<keyword evidence="3" id="KW-0547">Nucleotide-binding</keyword>
<dbReference type="InterPro" id="IPR002182">
    <property type="entry name" value="NB-ARC"/>
</dbReference>
<dbReference type="PRINTS" id="PR00364">
    <property type="entry name" value="DISEASERSIST"/>
</dbReference>
<keyword evidence="13" id="KW-1185">Reference proteome</keyword>
<proteinExistence type="predicted"/>
<feature type="coiled-coil region" evidence="6">
    <location>
        <begin position="34"/>
        <end position="85"/>
    </location>
</feature>
<evidence type="ECO:0000256" key="6">
    <source>
        <dbReference type="SAM" id="Coils"/>
    </source>
</evidence>